<dbReference type="Proteomes" id="UP000305848">
    <property type="component" value="Unassembled WGS sequence"/>
</dbReference>
<dbReference type="OrthoDB" id="641022at2"/>
<feature type="domain" description="Bacterial virulence" evidence="2">
    <location>
        <begin position="40"/>
        <end position="215"/>
    </location>
</feature>
<dbReference type="InterPro" id="IPR029058">
    <property type="entry name" value="AB_hydrolase_fold"/>
</dbReference>
<proteinExistence type="predicted"/>
<dbReference type="EMBL" id="SZQL01000006">
    <property type="protein sequence ID" value="TKK69002.1"/>
    <property type="molecule type" value="Genomic_DNA"/>
</dbReference>
<dbReference type="InterPro" id="IPR010333">
    <property type="entry name" value="VirJ"/>
</dbReference>
<feature type="chain" id="PRO_5020542734" description="Bacterial virulence domain-containing protein" evidence="1">
    <location>
        <begin position="22"/>
        <end position="216"/>
    </location>
</feature>
<sequence>MMNSVKVLLILFLFINTKVMAQSLPVDTFNSNDVQKPLIFYLTGDGGMNNFSRSFVKEWNSKGYPVAALNIKSYLWKGKTPDKAAADITGLLRRYINDWKRQSVVLIGYSLGADILPFVQTRLAADVSNHVSDVVLISPSATTDFKVHLLYGSDGVNVPAEINKLTKPTLVLFGNNEKNVPEKSIINKHVAILKVPGDHHYNNEVAMLVQQITDRL</sequence>
<dbReference type="Pfam" id="PF06057">
    <property type="entry name" value="VirJ"/>
    <property type="match status" value="1"/>
</dbReference>
<comment type="caution">
    <text evidence="3">The sequence shown here is derived from an EMBL/GenBank/DDBJ whole genome shotgun (WGS) entry which is preliminary data.</text>
</comment>
<evidence type="ECO:0000313" key="4">
    <source>
        <dbReference type="Proteomes" id="UP000305848"/>
    </source>
</evidence>
<dbReference type="AlphaFoldDB" id="A0A4U3L2C6"/>
<dbReference type="SUPFAM" id="SSF53474">
    <property type="entry name" value="alpha/beta-Hydrolases"/>
    <property type="match status" value="1"/>
</dbReference>
<keyword evidence="4" id="KW-1185">Reference proteome</keyword>
<feature type="signal peptide" evidence="1">
    <location>
        <begin position="1"/>
        <end position="21"/>
    </location>
</feature>
<organism evidence="3 4">
    <name type="scientific">Ilyomonas limi</name>
    <dbReference type="NCBI Taxonomy" id="2575867"/>
    <lineage>
        <taxon>Bacteria</taxon>
        <taxon>Pseudomonadati</taxon>
        <taxon>Bacteroidota</taxon>
        <taxon>Chitinophagia</taxon>
        <taxon>Chitinophagales</taxon>
        <taxon>Chitinophagaceae</taxon>
        <taxon>Ilyomonas</taxon>
    </lineage>
</organism>
<protein>
    <recommendedName>
        <fullName evidence="2">Bacterial virulence domain-containing protein</fullName>
    </recommendedName>
</protein>
<evidence type="ECO:0000256" key="1">
    <source>
        <dbReference type="SAM" id="SignalP"/>
    </source>
</evidence>
<gene>
    <name evidence="3" type="ORF">FC093_09935</name>
</gene>
<evidence type="ECO:0000313" key="3">
    <source>
        <dbReference type="EMBL" id="TKK69002.1"/>
    </source>
</evidence>
<dbReference type="RefSeq" id="WP_137261621.1">
    <property type="nucleotide sequence ID" value="NZ_SZQL01000006.1"/>
</dbReference>
<accession>A0A4U3L2C6</accession>
<name>A0A4U3L2C6_9BACT</name>
<dbReference type="Gene3D" id="3.40.50.1820">
    <property type="entry name" value="alpha/beta hydrolase"/>
    <property type="match status" value="1"/>
</dbReference>
<reference evidence="3 4" key="1">
    <citation type="submission" date="2019-05" db="EMBL/GenBank/DDBJ databases">
        <title>Panacibacter sp. strain 17mud1-8 Genome sequencing and assembly.</title>
        <authorList>
            <person name="Chhetri G."/>
        </authorList>
    </citation>
    <scope>NUCLEOTIDE SEQUENCE [LARGE SCALE GENOMIC DNA]</scope>
    <source>
        <strain evidence="3 4">17mud1-8</strain>
    </source>
</reference>
<evidence type="ECO:0000259" key="2">
    <source>
        <dbReference type="Pfam" id="PF06057"/>
    </source>
</evidence>
<keyword evidence="1" id="KW-0732">Signal</keyword>